<sequence length="133" mass="15565">MNRLRLQMQWRENMDREALVIIGAAFFVLGLVLIFVWNPMTPVIERISDRIYYWRHPIACFMDDAHALAIPIPNAEVLASSRNPADWTRLGQQRRAAELRKTYGVRSLSTSERQALFAERRRRKAEGIIQLTR</sequence>
<organism evidence="2 3">
    <name type="scientific">Variovorax paradoxus</name>
    <dbReference type="NCBI Taxonomy" id="34073"/>
    <lineage>
        <taxon>Bacteria</taxon>
        <taxon>Pseudomonadati</taxon>
        <taxon>Pseudomonadota</taxon>
        <taxon>Betaproteobacteria</taxon>
        <taxon>Burkholderiales</taxon>
        <taxon>Comamonadaceae</taxon>
        <taxon>Variovorax</taxon>
    </lineage>
</organism>
<keyword evidence="1" id="KW-1133">Transmembrane helix</keyword>
<keyword evidence="1" id="KW-0812">Transmembrane</keyword>
<proteinExistence type="predicted"/>
<reference evidence="2 3" key="1">
    <citation type="submission" date="2017-08" db="EMBL/GenBank/DDBJ databases">
        <title>Infants hospitalized years apart are colonized by the same room-sourced microbial strains.</title>
        <authorList>
            <person name="Brooks B."/>
            <person name="Olm M.R."/>
            <person name="Firek B.A."/>
            <person name="Baker R."/>
            <person name="Thomas B.C."/>
            <person name="Morowitz M.J."/>
            <person name="Banfield J.F."/>
        </authorList>
    </citation>
    <scope>NUCLEOTIDE SEQUENCE [LARGE SCALE GENOMIC DNA]</scope>
    <source>
        <strain evidence="2">S2_005_003_R2_41</strain>
    </source>
</reference>
<comment type="caution">
    <text evidence="2">The sequence shown here is derived from an EMBL/GenBank/DDBJ whole genome shotgun (WGS) entry which is preliminary data.</text>
</comment>
<accession>A0A2W5S2M2</accession>
<feature type="transmembrane region" description="Helical" evidence="1">
    <location>
        <begin position="20"/>
        <end position="40"/>
    </location>
</feature>
<dbReference type="EMBL" id="QFPP01000034">
    <property type="protein sequence ID" value="PZQ76997.1"/>
    <property type="molecule type" value="Genomic_DNA"/>
</dbReference>
<name>A0A2W5S2M2_VARPD</name>
<evidence type="ECO:0000256" key="1">
    <source>
        <dbReference type="SAM" id="Phobius"/>
    </source>
</evidence>
<evidence type="ECO:0000313" key="2">
    <source>
        <dbReference type="EMBL" id="PZQ76997.1"/>
    </source>
</evidence>
<dbReference type="Proteomes" id="UP000249135">
    <property type="component" value="Unassembled WGS sequence"/>
</dbReference>
<dbReference type="AlphaFoldDB" id="A0A2W5S2M2"/>
<evidence type="ECO:0000313" key="3">
    <source>
        <dbReference type="Proteomes" id="UP000249135"/>
    </source>
</evidence>
<keyword evidence="1" id="KW-0472">Membrane</keyword>
<gene>
    <name evidence="2" type="ORF">DI563_05310</name>
</gene>
<protein>
    <submittedName>
        <fullName evidence="2">Uncharacterized protein</fullName>
    </submittedName>
</protein>